<dbReference type="EMBL" id="AEON01000002">
    <property type="protein sequence ID" value="EFT82663.1"/>
    <property type="molecule type" value="Genomic_DNA"/>
</dbReference>
<evidence type="ECO:0000313" key="2">
    <source>
        <dbReference type="Proteomes" id="UP000004946"/>
    </source>
</evidence>
<dbReference type="HOGENOM" id="CLU_2718647_0_0_11"/>
<organism evidence="1 2">
    <name type="scientific">Parascardovia denticolens DSM 10105 = JCM 12538</name>
    <dbReference type="NCBI Taxonomy" id="864564"/>
    <lineage>
        <taxon>Bacteria</taxon>
        <taxon>Bacillati</taxon>
        <taxon>Actinomycetota</taxon>
        <taxon>Actinomycetes</taxon>
        <taxon>Bifidobacteriales</taxon>
        <taxon>Bifidobacteriaceae</taxon>
        <taxon>Parascardovia</taxon>
    </lineage>
</organism>
<accession>E6K2V9</accession>
<keyword evidence="2" id="KW-1185">Reference proteome</keyword>
<dbReference type="PATRIC" id="fig|864564.6.peg.355"/>
<name>E6K2V9_PARDN</name>
<sequence length="72" mass="7893">MKTDRKDQAGVISGKDPVSGGAWRFSFLTEALVRCEWSDSGVFEDRPTQVVVNRGFGSPVPIRLTHQRGSDG</sequence>
<dbReference type="KEGG" id="pdo:PSDT_0323"/>
<dbReference type="Proteomes" id="UP000004946">
    <property type="component" value="Chromosome"/>
</dbReference>
<comment type="caution">
    <text evidence="1">The sequence shown here is derived from an EMBL/GenBank/DDBJ whole genome shotgun (WGS) entry which is preliminary data.</text>
</comment>
<reference evidence="1 2" key="1">
    <citation type="submission" date="2010-12" db="EMBL/GenBank/DDBJ databases">
        <authorList>
            <person name="Muzny D."/>
            <person name="Qin X."/>
            <person name="Buhay C."/>
            <person name="Dugan-Rocha S."/>
            <person name="Ding Y."/>
            <person name="Chen G."/>
            <person name="Hawes A."/>
            <person name="Holder M."/>
            <person name="Jhangiani S."/>
            <person name="Johnson A."/>
            <person name="Khan Z."/>
            <person name="Li Z."/>
            <person name="Liu W."/>
            <person name="Liu X."/>
            <person name="Perez L."/>
            <person name="Shen H."/>
            <person name="Wang Q."/>
            <person name="Watt J."/>
            <person name="Xi L."/>
            <person name="Xin Y."/>
            <person name="Zhou J."/>
            <person name="Deng J."/>
            <person name="Jiang H."/>
            <person name="Liu Y."/>
            <person name="Qu J."/>
            <person name="Song X.-Z."/>
            <person name="Zhang L."/>
            <person name="Villasana D."/>
            <person name="Johnson A."/>
            <person name="Liu J."/>
            <person name="Liyanage D."/>
            <person name="Lorensuhewa L."/>
            <person name="Robinson T."/>
            <person name="Song A."/>
            <person name="Song B.-B."/>
            <person name="Dinh H."/>
            <person name="Thornton R."/>
            <person name="Coyle M."/>
            <person name="Francisco L."/>
            <person name="Jackson L."/>
            <person name="Javaid M."/>
            <person name="Korchina V."/>
            <person name="Kovar C."/>
            <person name="Mata R."/>
            <person name="Mathew T."/>
            <person name="Ngo R."/>
            <person name="Nguyen L."/>
            <person name="Nguyen N."/>
            <person name="Okwuonu G."/>
            <person name="Ongeri F."/>
            <person name="Pham C."/>
            <person name="Simmons D."/>
            <person name="Wilczek-Boney K."/>
            <person name="Hale W."/>
            <person name="Jakkamsetti A."/>
            <person name="Pham P."/>
            <person name="Ruth R."/>
            <person name="San Lucas F."/>
            <person name="Warren J."/>
            <person name="Zhang J."/>
            <person name="Zhao Z."/>
            <person name="Zhou C."/>
            <person name="Zhu D."/>
            <person name="Lee S."/>
            <person name="Bess C."/>
            <person name="Blankenburg K."/>
            <person name="Forbes L."/>
            <person name="Fu Q."/>
            <person name="Gubbala S."/>
            <person name="Hirani K."/>
            <person name="Jayaseelan J.C."/>
            <person name="Lara F."/>
            <person name="Munidasa M."/>
            <person name="Palculict T."/>
            <person name="Patil S."/>
            <person name="Pu L.-L."/>
            <person name="Saada N."/>
            <person name="Tang L."/>
            <person name="Weissenberger G."/>
            <person name="Zhu Y."/>
            <person name="Hemphill L."/>
            <person name="Shang Y."/>
            <person name="Youmans B."/>
            <person name="Ayvaz T."/>
            <person name="Ross M."/>
            <person name="Santibanez J."/>
            <person name="Aqrawi P."/>
            <person name="Gross S."/>
            <person name="Joshi V."/>
            <person name="Fowler G."/>
            <person name="Nazareth L."/>
            <person name="Reid J."/>
            <person name="Worley K."/>
            <person name="Petrosino J."/>
            <person name="Highlander S."/>
            <person name="Gibbs R."/>
        </authorList>
    </citation>
    <scope>NUCLEOTIDE SEQUENCE [LARGE SCALE GENOMIC DNA]</scope>
    <source>
        <strain evidence="1 2">DSM 10105</strain>
    </source>
</reference>
<protein>
    <submittedName>
        <fullName evidence="1">Uncharacterized protein</fullName>
    </submittedName>
</protein>
<gene>
    <name evidence="1" type="ORF">HMPREF0620_1348</name>
</gene>
<evidence type="ECO:0000313" key="1">
    <source>
        <dbReference type="EMBL" id="EFT82663.1"/>
    </source>
</evidence>
<dbReference type="AlphaFoldDB" id="E6K2V9"/>
<proteinExistence type="predicted"/>